<evidence type="ECO:0000256" key="2">
    <source>
        <dbReference type="ARBA" id="ARBA00023015"/>
    </source>
</evidence>
<dbReference type="NCBIfam" id="TIGR01557">
    <property type="entry name" value="myb_SHAQKYF"/>
    <property type="match status" value="1"/>
</dbReference>
<keyword evidence="9" id="KW-1185">Reference proteome</keyword>
<dbReference type="PROSITE" id="PS51294">
    <property type="entry name" value="HTH_MYB"/>
    <property type="match status" value="1"/>
</dbReference>
<dbReference type="GO" id="GO:0003677">
    <property type="term" value="F:DNA binding"/>
    <property type="evidence" value="ECO:0007669"/>
    <property type="project" value="UniProtKB-KW"/>
</dbReference>
<evidence type="ECO:0000256" key="3">
    <source>
        <dbReference type="ARBA" id="ARBA00023125"/>
    </source>
</evidence>
<keyword evidence="3" id="KW-0238">DNA-binding</keyword>
<feature type="region of interest" description="Disordered" evidence="6">
    <location>
        <begin position="1"/>
        <end position="21"/>
    </location>
</feature>
<comment type="caution">
    <text evidence="8">The sequence shown here is derived from an EMBL/GenBank/DDBJ whole genome shotgun (WGS) entry which is preliminary data.</text>
</comment>
<dbReference type="InterPro" id="IPR044841">
    <property type="entry name" value="LUX/BOA-like"/>
</dbReference>
<dbReference type="EMBL" id="CM017875">
    <property type="protein sequence ID" value="KAG1337847.1"/>
    <property type="molecule type" value="Genomic_DNA"/>
</dbReference>
<dbReference type="GO" id="GO:0003700">
    <property type="term" value="F:DNA-binding transcription factor activity"/>
    <property type="evidence" value="ECO:0007669"/>
    <property type="project" value="InterPro"/>
</dbReference>
<sequence length="316" mass="34236">MGEEADAKDCDMVAGDSEGEEGRVLEWEVGLPSADDLIPLSQSLISPDLAYAFSIAPEPAHTLLDVYRASQSTVSSLRRHPTSSLAVATVKFFSPFPSPSSVAADDPVVLEGEGDDAENGTIATVAIADETCCLPTENFGDYHSNRALKRPRLVWTAQLHKRFIDVVAHLGIKNAVPKTIMQLMNVEGLTRENVASHLQKYRLYRRRMEGIPDEGSSSFDHLPQEPSAQMPMPYGMPPPPVPMPVFSIAFHPGHNGAMEMMPIVNQHQAAGAYHGFVSPHPNGGVIGDQQGDWWSAGNKSGLIVSHPRAIPNAKLM</sequence>
<evidence type="ECO:0000256" key="4">
    <source>
        <dbReference type="ARBA" id="ARBA00023163"/>
    </source>
</evidence>
<feature type="domain" description="HTH myb-type" evidence="7">
    <location>
        <begin position="155"/>
        <end position="206"/>
    </location>
</feature>
<reference evidence="8" key="1">
    <citation type="journal article" date="2017" name="Gigascience">
        <title>The genome draft of coconut (Cocos nucifera).</title>
        <authorList>
            <person name="Xiao Y."/>
            <person name="Xu P."/>
            <person name="Fan H."/>
            <person name="Baudouin L."/>
            <person name="Xia W."/>
            <person name="Bocs S."/>
            <person name="Xu J."/>
            <person name="Li Q."/>
            <person name="Guo A."/>
            <person name="Zhou L."/>
            <person name="Li J."/>
            <person name="Wu Y."/>
            <person name="Ma Z."/>
            <person name="Armero A."/>
            <person name="Issali A.E."/>
            <person name="Liu N."/>
            <person name="Peng M."/>
            <person name="Yang Y."/>
        </authorList>
    </citation>
    <scope>NUCLEOTIDE SEQUENCE</scope>
    <source>
        <tissue evidence="8">Spear leaf of Hainan Tall coconut</tissue>
    </source>
</reference>
<dbReference type="FunFam" id="1.10.10.60:FF:000007">
    <property type="entry name" value="Two-component response regulator"/>
    <property type="match status" value="1"/>
</dbReference>
<evidence type="ECO:0000256" key="6">
    <source>
        <dbReference type="SAM" id="MobiDB-lite"/>
    </source>
</evidence>
<evidence type="ECO:0000259" key="7">
    <source>
        <dbReference type="PROSITE" id="PS51294"/>
    </source>
</evidence>
<feature type="compositionally biased region" description="Basic and acidic residues" evidence="6">
    <location>
        <begin position="1"/>
        <end position="11"/>
    </location>
</feature>
<dbReference type="Pfam" id="PF00249">
    <property type="entry name" value="Myb_DNA-binding"/>
    <property type="match status" value="1"/>
</dbReference>
<dbReference type="PANTHER" id="PTHR31442:SF21">
    <property type="entry name" value="TRANSCRIPTION FACTOR BOA-RELATED"/>
    <property type="match status" value="1"/>
</dbReference>
<dbReference type="AlphaFoldDB" id="A0A8K0I5F8"/>
<dbReference type="SUPFAM" id="SSF46689">
    <property type="entry name" value="Homeodomain-like"/>
    <property type="match status" value="1"/>
</dbReference>
<dbReference type="PANTHER" id="PTHR31442">
    <property type="entry name" value="HOMEODOMAIN-LIKE SUPERFAMILY PROTEIN-RELATED"/>
    <property type="match status" value="1"/>
</dbReference>
<keyword evidence="4" id="KW-0804">Transcription</keyword>
<accession>A0A8K0I5F8</accession>
<dbReference type="InterPro" id="IPR017930">
    <property type="entry name" value="Myb_dom"/>
</dbReference>
<dbReference type="InterPro" id="IPR001005">
    <property type="entry name" value="SANT/Myb"/>
</dbReference>
<name>A0A8K0I5F8_COCNU</name>
<evidence type="ECO:0000256" key="1">
    <source>
        <dbReference type="ARBA" id="ARBA00004123"/>
    </source>
</evidence>
<dbReference type="Gene3D" id="1.10.10.60">
    <property type="entry name" value="Homeodomain-like"/>
    <property type="match status" value="1"/>
</dbReference>
<keyword evidence="2" id="KW-0805">Transcription regulation</keyword>
<gene>
    <name evidence="8" type="ORF">COCNU_04G001530</name>
</gene>
<keyword evidence="5" id="KW-0539">Nucleus</keyword>
<dbReference type="OrthoDB" id="60033at2759"/>
<evidence type="ECO:0000256" key="5">
    <source>
        <dbReference type="ARBA" id="ARBA00023242"/>
    </source>
</evidence>
<protein>
    <submittedName>
        <fullName evidence="8">Transcription factor PCL1-like</fullName>
    </submittedName>
</protein>
<comment type="subcellular location">
    <subcellularLocation>
        <location evidence="1">Nucleus</location>
    </subcellularLocation>
</comment>
<evidence type="ECO:0000313" key="9">
    <source>
        <dbReference type="Proteomes" id="UP000797356"/>
    </source>
</evidence>
<reference evidence="8" key="2">
    <citation type="submission" date="2019-07" db="EMBL/GenBank/DDBJ databases">
        <authorList>
            <person name="Yang Y."/>
            <person name="Bocs S."/>
            <person name="Baudouin L."/>
        </authorList>
    </citation>
    <scope>NUCLEOTIDE SEQUENCE</scope>
    <source>
        <tissue evidence="8">Spear leaf of Hainan Tall coconut</tissue>
    </source>
</reference>
<dbReference type="GO" id="GO:0005634">
    <property type="term" value="C:nucleus"/>
    <property type="evidence" value="ECO:0007669"/>
    <property type="project" value="UniProtKB-SubCell"/>
</dbReference>
<evidence type="ECO:0000313" key="8">
    <source>
        <dbReference type="EMBL" id="KAG1337847.1"/>
    </source>
</evidence>
<dbReference type="InterPro" id="IPR006447">
    <property type="entry name" value="Myb_dom_plants"/>
</dbReference>
<dbReference type="InterPro" id="IPR009057">
    <property type="entry name" value="Homeodomain-like_sf"/>
</dbReference>
<proteinExistence type="predicted"/>
<organism evidence="8 9">
    <name type="scientific">Cocos nucifera</name>
    <name type="common">Coconut palm</name>
    <dbReference type="NCBI Taxonomy" id="13894"/>
    <lineage>
        <taxon>Eukaryota</taxon>
        <taxon>Viridiplantae</taxon>
        <taxon>Streptophyta</taxon>
        <taxon>Embryophyta</taxon>
        <taxon>Tracheophyta</taxon>
        <taxon>Spermatophyta</taxon>
        <taxon>Magnoliopsida</taxon>
        <taxon>Liliopsida</taxon>
        <taxon>Arecaceae</taxon>
        <taxon>Arecoideae</taxon>
        <taxon>Cocoseae</taxon>
        <taxon>Attaleinae</taxon>
        <taxon>Cocos</taxon>
    </lineage>
</organism>
<dbReference type="Proteomes" id="UP000797356">
    <property type="component" value="Chromosome 4"/>
</dbReference>